<keyword evidence="2 3" id="KW-0378">Hydrolase</keyword>
<dbReference type="PANTHER" id="PTHR43142">
    <property type="entry name" value="CARBOXYLIC ESTER HYDROLASE"/>
    <property type="match status" value="1"/>
</dbReference>
<dbReference type="InterPro" id="IPR002018">
    <property type="entry name" value="CarbesteraseB"/>
</dbReference>
<dbReference type="InterPro" id="IPR019826">
    <property type="entry name" value="Carboxylesterase_B_AS"/>
</dbReference>
<comment type="similarity">
    <text evidence="1 3">Belongs to the type-B carboxylesterase/lipase family.</text>
</comment>
<evidence type="ECO:0000313" key="6">
    <source>
        <dbReference type="Proteomes" id="UP001373714"/>
    </source>
</evidence>
<accession>A0AAV9UMS5</accession>
<dbReference type="AlphaFoldDB" id="A0AAV9UMS5"/>
<dbReference type="Gene3D" id="3.40.50.1820">
    <property type="entry name" value="alpha/beta hydrolase"/>
    <property type="match status" value="1"/>
</dbReference>
<sequence length="615" mass="70726">MSYKTYTFSHPVLGPLTGRLVENESIVHFRSIPYATIPARFRPSQPLSTIPENFDHRPHREFTEYGFACPGRPHDPSDLPGELPRQYDEFKCLTVTISAIKSQLDTISSGSLEQLNHFQKSPVLVYIHGGAFTEGAGHISSMHETIRLASFSITDSSTPTILVSIGYRLGAFAGLTSQDLLDEAIENGDEDVFNQGLFDQRKALLWIKKFIGGFGGDEDRVTVFGESAGSVSIALHLLADVPLFSRCAMQSGNIATSGGALTWGDINGIYDRLLNKVSEGKKVGESREERLEILRNVSQEQLWKEFAGVGGAIMDAYFGTEGTFFKKLEGLIPVYSNHVELTAKRDWVDGVIVGDDFWEGYVFRNGLEHGKHKKVVKVFKSVFGDEVGAKILESYDIESDENVWMDHTRFFVRLMYLIGDLFFQQPTAQMVDGLSRQYYSPARKEGGEKRIQKVFRYEFNLPNLWPGTPYSFVSGHHYVEMFYQFMTFRERYPTHRNRFYQRQSEGMARLWIAFANGKDPWEEYKEETGYKIQICDDVNGWHLRTRQEDIERSNNEQWGERRYRQWDLITEGFKKLEEEGGTEKVEQARKRLWNMEEYMENNKDFVFKFGKKEDQ</sequence>
<evidence type="ECO:0000256" key="3">
    <source>
        <dbReference type="RuleBase" id="RU361235"/>
    </source>
</evidence>
<evidence type="ECO:0000256" key="2">
    <source>
        <dbReference type="ARBA" id="ARBA00022801"/>
    </source>
</evidence>
<feature type="domain" description="Carboxylesterase type B" evidence="4">
    <location>
        <begin position="14"/>
        <end position="523"/>
    </location>
</feature>
<gene>
    <name evidence="5" type="ORF">TWF730_010998</name>
</gene>
<organism evidence="5 6">
    <name type="scientific">Orbilia blumenaviensis</name>
    <dbReference type="NCBI Taxonomy" id="1796055"/>
    <lineage>
        <taxon>Eukaryota</taxon>
        <taxon>Fungi</taxon>
        <taxon>Dikarya</taxon>
        <taxon>Ascomycota</taxon>
        <taxon>Pezizomycotina</taxon>
        <taxon>Orbiliomycetes</taxon>
        <taxon>Orbiliales</taxon>
        <taxon>Orbiliaceae</taxon>
        <taxon>Orbilia</taxon>
    </lineage>
</organism>
<evidence type="ECO:0000259" key="4">
    <source>
        <dbReference type="Pfam" id="PF00135"/>
    </source>
</evidence>
<protein>
    <recommendedName>
        <fullName evidence="3">Carboxylic ester hydrolase</fullName>
        <ecNumber evidence="3">3.1.1.-</ecNumber>
    </recommendedName>
</protein>
<dbReference type="EMBL" id="JAVHNS010000009">
    <property type="protein sequence ID" value="KAK6343409.1"/>
    <property type="molecule type" value="Genomic_DNA"/>
</dbReference>
<dbReference type="Pfam" id="PF00135">
    <property type="entry name" value="COesterase"/>
    <property type="match status" value="1"/>
</dbReference>
<dbReference type="PANTHER" id="PTHR43142:SF5">
    <property type="entry name" value="CARBOXYLIC ESTER HYDROLASE"/>
    <property type="match status" value="1"/>
</dbReference>
<dbReference type="EC" id="3.1.1.-" evidence="3"/>
<name>A0AAV9UMS5_9PEZI</name>
<evidence type="ECO:0000313" key="5">
    <source>
        <dbReference type="EMBL" id="KAK6343409.1"/>
    </source>
</evidence>
<reference evidence="5 6" key="1">
    <citation type="submission" date="2019-10" db="EMBL/GenBank/DDBJ databases">
        <authorList>
            <person name="Palmer J.M."/>
        </authorList>
    </citation>
    <scope>NUCLEOTIDE SEQUENCE [LARGE SCALE GENOMIC DNA]</scope>
    <source>
        <strain evidence="5 6">TWF730</strain>
    </source>
</reference>
<proteinExistence type="inferred from homology"/>
<dbReference type="InterPro" id="IPR029058">
    <property type="entry name" value="AB_hydrolase_fold"/>
</dbReference>
<comment type="caution">
    <text evidence="5">The sequence shown here is derived from an EMBL/GenBank/DDBJ whole genome shotgun (WGS) entry which is preliminary data.</text>
</comment>
<evidence type="ECO:0000256" key="1">
    <source>
        <dbReference type="ARBA" id="ARBA00005964"/>
    </source>
</evidence>
<dbReference type="Proteomes" id="UP001373714">
    <property type="component" value="Unassembled WGS sequence"/>
</dbReference>
<keyword evidence="6" id="KW-1185">Reference proteome</keyword>
<dbReference type="GO" id="GO:0016787">
    <property type="term" value="F:hydrolase activity"/>
    <property type="evidence" value="ECO:0007669"/>
    <property type="project" value="UniProtKB-KW"/>
</dbReference>
<dbReference type="PROSITE" id="PS00122">
    <property type="entry name" value="CARBOXYLESTERASE_B_1"/>
    <property type="match status" value="1"/>
</dbReference>
<dbReference type="SUPFAM" id="SSF53474">
    <property type="entry name" value="alpha/beta-Hydrolases"/>
    <property type="match status" value="1"/>
</dbReference>